<evidence type="ECO:0000256" key="1">
    <source>
        <dbReference type="ARBA" id="ARBA00000109"/>
    </source>
</evidence>
<name>A0A162MND2_9FIRM</name>
<keyword evidence="9 15" id="KW-0540">Nuclease</keyword>
<dbReference type="PANTHER" id="PTHR11207:SF0">
    <property type="entry name" value="RIBONUCLEASE 3"/>
    <property type="match status" value="1"/>
</dbReference>
<evidence type="ECO:0000313" key="18">
    <source>
        <dbReference type="EMBL" id="KYO66781.1"/>
    </source>
</evidence>
<protein>
    <recommendedName>
        <fullName evidence="15">Ribonuclease 3</fullName>
        <ecNumber evidence="15">3.1.26.3</ecNumber>
    </recommendedName>
    <alternativeName>
        <fullName evidence="15">Ribonuclease III</fullName>
        <shortName evidence="15">RNase III</shortName>
    </alternativeName>
</protein>
<dbReference type="Pfam" id="PF00035">
    <property type="entry name" value="dsrm"/>
    <property type="match status" value="1"/>
</dbReference>
<evidence type="ECO:0000256" key="15">
    <source>
        <dbReference type="HAMAP-Rule" id="MF_00104"/>
    </source>
</evidence>
<dbReference type="GO" id="GO:0010468">
    <property type="term" value="P:regulation of gene expression"/>
    <property type="evidence" value="ECO:0007669"/>
    <property type="project" value="TreeGrafter"/>
</dbReference>
<keyword evidence="14 15" id="KW-0694">RNA-binding</keyword>
<evidence type="ECO:0000256" key="5">
    <source>
        <dbReference type="ARBA" id="ARBA00022490"/>
    </source>
</evidence>
<keyword evidence="19" id="KW-1185">Reference proteome</keyword>
<evidence type="ECO:0000256" key="6">
    <source>
        <dbReference type="ARBA" id="ARBA00022552"/>
    </source>
</evidence>
<dbReference type="RefSeq" id="WP_068748161.1">
    <property type="nucleotide sequence ID" value="NZ_LOHZ01000025.1"/>
</dbReference>
<dbReference type="Pfam" id="PF14622">
    <property type="entry name" value="Ribonucleas_3_3"/>
    <property type="match status" value="1"/>
</dbReference>
<evidence type="ECO:0000256" key="12">
    <source>
        <dbReference type="ARBA" id="ARBA00022801"/>
    </source>
</evidence>
<feature type="active site" evidence="15">
    <location>
        <position position="55"/>
    </location>
</feature>
<evidence type="ECO:0000256" key="3">
    <source>
        <dbReference type="ARBA" id="ARBA00010183"/>
    </source>
</evidence>
<keyword evidence="6 15" id="KW-0698">rRNA processing</keyword>
<dbReference type="OrthoDB" id="9805026at2"/>
<gene>
    <name evidence="15 18" type="primary">rnc</name>
    <name evidence="18" type="ORF">ATZ99_10260</name>
</gene>
<feature type="binding site" evidence="15">
    <location>
        <position position="51"/>
    </location>
    <ligand>
        <name>Mg(2+)</name>
        <dbReference type="ChEBI" id="CHEBI:18420"/>
    </ligand>
</feature>
<dbReference type="PATRIC" id="fig|520767.4.peg.1125"/>
<dbReference type="NCBIfam" id="TIGR02191">
    <property type="entry name" value="RNaseIII"/>
    <property type="match status" value="1"/>
</dbReference>
<evidence type="ECO:0000256" key="8">
    <source>
        <dbReference type="ARBA" id="ARBA00022694"/>
    </source>
</evidence>
<keyword evidence="12 15" id="KW-0378">Hydrolase</keyword>
<keyword evidence="13 15" id="KW-0460">Magnesium</keyword>
<dbReference type="GO" id="GO:0004525">
    <property type="term" value="F:ribonuclease III activity"/>
    <property type="evidence" value="ECO:0007669"/>
    <property type="project" value="UniProtKB-UniRule"/>
</dbReference>
<evidence type="ECO:0000256" key="7">
    <source>
        <dbReference type="ARBA" id="ARBA00022664"/>
    </source>
</evidence>
<reference evidence="18 19" key="1">
    <citation type="submission" date="2015-12" db="EMBL/GenBank/DDBJ databases">
        <title>Draft genome of Thermovenabulum gondwanense isolated from a red thermophilic microbial mat colonisisng an outflow channel of a bore well.</title>
        <authorList>
            <person name="Patel B.K."/>
        </authorList>
    </citation>
    <scope>NUCLEOTIDE SEQUENCE [LARGE SCALE GENOMIC DNA]</scope>
    <source>
        <strain evidence="18 19">R270</strain>
    </source>
</reference>
<sequence length="239" mass="27629">MDEQRKAKLDELQKILGISFYNLELLNLALVHPSFSYEKRSELEENNQRLEFLGDAVLELVISQWIFEEFPEHSEGELTKIRAFLVCEETLSLISKELSLGDYLILSKGEELSGGREKISILADTFEAVLGAIYLDQGLEKVRQFVISKFKGIINKLKAGNFVADYKTTLQEILQKRSQDRIMYNVVKEEGPDHDKTFYVEVKWKNRVLGRGKGKSKKEAEQRAAKEAIDQLDKNYKFW</sequence>
<comment type="caution">
    <text evidence="18">The sequence shown here is derived from an EMBL/GenBank/DDBJ whole genome shotgun (WGS) entry which is preliminary data.</text>
</comment>
<dbReference type="EC" id="3.1.26.3" evidence="15"/>
<dbReference type="GO" id="GO:0005737">
    <property type="term" value="C:cytoplasm"/>
    <property type="evidence" value="ECO:0007669"/>
    <property type="project" value="UniProtKB-SubCell"/>
</dbReference>
<dbReference type="GO" id="GO:0006364">
    <property type="term" value="P:rRNA processing"/>
    <property type="evidence" value="ECO:0007669"/>
    <property type="project" value="UniProtKB-UniRule"/>
</dbReference>
<comment type="cofactor">
    <cofactor evidence="15">
        <name>Mg(2+)</name>
        <dbReference type="ChEBI" id="CHEBI:18420"/>
    </cofactor>
</comment>
<comment type="similarity">
    <text evidence="3">Belongs to the ribonuclease III family.</text>
</comment>
<dbReference type="FunFam" id="3.30.160.20:FF:000003">
    <property type="entry name" value="Ribonuclease 3"/>
    <property type="match status" value="1"/>
</dbReference>
<dbReference type="SUPFAM" id="SSF54768">
    <property type="entry name" value="dsRNA-binding domain-like"/>
    <property type="match status" value="1"/>
</dbReference>
<dbReference type="CDD" id="cd00593">
    <property type="entry name" value="RIBOc"/>
    <property type="match status" value="1"/>
</dbReference>
<comment type="subunit">
    <text evidence="4 15">Homodimer.</text>
</comment>
<dbReference type="GO" id="GO:0003725">
    <property type="term" value="F:double-stranded RNA binding"/>
    <property type="evidence" value="ECO:0007669"/>
    <property type="project" value="TreeGrafter"/>
</dbReference>
<evidence type="ECO:0000256" key="14">
    <source>
        <dbReference type="ARBA" id="ARBA00022884"/>
    </source>
</evidence>
<comment type="catalytic activity">
    <reaction evidence="1 15">
        <text>Endonucleolytic cleavage to 5'-phosphomonoester.</text>
        <dbReference type="EC" id="3.1.26.3"/>
    </reaction>
</comment>
<dbReference type="STRING" id="520767.ATZ99_10260"/>
<dbReference type="Gene3D" id="3.30.160.20">
    <property type="match status" value="1"/>
</dbReference>
<evidence type="ECO:0000256" key="4">
    <source>
        <dbReference type="ARBA" id="ARBA00011738"/>
    </source>
</evidence>
<dbReference type="SMART" id="SM00358">
    <property type="entry name" value="DSRM"/>
    <property type="match status" value="1"/>
</dbReference>
<dbReference type="EMBL" id="LOHZ01000025">
    <property type="protein sequence ID" value="KYO66781.1"/>
    <property type="molecule type" value="Genomic_DNA"/>
</dbReference>
<evidence type="ECO:0000259" key="17">
    <source>
        <dbReference type="PROSITE" id="PS50142"/>
    </source>
</evidence>
<evidence type="ECO:0000256" key="2">
    <source>
        <dbReference type="ARBA" id="ARBA00004496"/>
    </source>
</evidence>
<dbReference type="AlphaFoldDB" id="A0A162MND2"/>
<dbReference type="InterPro" id="IPR011907">
    <property type="entry name" value="RNase_III"/>
</dbReference>
<dbReference type="PROSITE" id="PS00517">
    <property type="entry name" value="RNASE_3_1"/>
    <property type="match status" value="1"/>
</dbReference>
<dbReference type="InterPro" id="IPR014720">
    <property type="entry name" value="dsRBD_dom"/>
</dbReference>
<dbReference type="Proteomes" id="UP000075737">
    <property type="component" value="Unassembled WGS sequence"/>
</dbReference>
<evidence type="ECO:0000256" key="9">
    <source>
        <dbReference type="ARBA" id="ARBA00022722"/>
    </source>
</evidence>
<dbReference type="FunFam" id="1.10.1520.10:FF:000001">
    <property type="entry name" value="Ribonuclease 3"/>
    <property type="match status" value="1"/>
</dbReference>
<evidence type="ECO:0000259" key="16">
    <source>
        <dbReference type="PROSITE" id="PS50137"/>
    </source>
</evidence>
<dbReference type="CDD" id="cd10845">
    <property type="entry name" value="DSRM_RNAse_III_family"/>
    <property type="match status" value="1"/>
</dbReference>
<organism evidence="18 19">
    <name type="scientific">Thermovenabulum gondwanense</name>
    <dbReference type="NCBI Taxonomy" id="520767"/>
    <lineage>
        <taxon>Bacteria</taxon>
        <taxon>Bacillati</taxon>
        <taxon>Bacillota</taxon>
        <taxon>Clostridia</taxon>
        <taxon>Thermosediminibacterales</taxon>
        <taxon>Thermosediminibacteraceae</taxon>
        <taxon>Thermovenabulum</taxon>
    </lineage>
</organism>
<dbReference type="Gene3D" id="1.10.1520.10">
    <property type="entry name" value="Ribonuclease III domain"/>
    <property type="match status" value="1"/>
</dbReference>
<comment type="subcellular location">
    <subcellularLocation>
        <location evidence="2 15">Cytoplasm</location>
    </subcellularLocation>
</comment>
<dbReference type="GO" id="GO:0046872">
    <property type="term" value="F:metal ion binding"/>
    <property type="evidence" value="ECO:0007669"/>
    <property type="project" value="UniProtKB-KW"/>
</dbReference>
<feature type="binding site" evidence="15">
    <location>
        <position position="127"/>
    </location>
    <ligand>
        <name>Mg(2+)</name>
        <dbReference type="ChEBI" id="CHEBI:18420"/>
    </ligand>
</feature>
<dbReference type="SUPFAM" id="SSF69065">
    <property type="entry name" value="RNase III domain-like"/>
    <property type="match status" value="1"/>
</dbReference>
<dbReference type="SMART" id="SM00535">
    <property type="entry name" value="RIBOc"/>
    <property type="match status" value="1"/>
</dbReference>
<accession>A0A162MND2</accession>
<keyword evidence="10 15" id="KW-0479">Metal-binding</keyword>
<feature type="domain" description="RNase III" evidence="17">
    <location>
        <begin position="9"/>
        <end position="138"/>
    </location>
</feature>
<dbReference type="PANTHER" id="PTHR11207">
    <property type="entry name" value="RIBONUCLEASE III"/>
    <property type="match status" value="1"/>
</dbReference>
<feature type="domain" description="DRBM" evidence="16">
    <location>
        <begin position="165"/>
        <end position="234"/>
    </location>
</feature>
<proteinExistence type="inferred from homology"/>
<evidence type="ECO:0000313" key="19">
    <source>
        <dbReference type="Proteomes" id="UP000075737"/>
    </source>
</evidence>
<dbReference type="HAMAP" id="MF_00104">
    <property type="entry name" value="RNase_III"/>
    <property type="match status" value="1"/>
</dbReference>
<keyword evidence="11 15" id="KW-0255">Endonuclease</keyword>
<evidence type="ECO:0000256" key="11">
    <source>
        <dbReference type="ARBA" id="ARBA00022759"/>
    </source>
</evidence>
<dbReference type="GO" id="GO:0019843">
    <property type="term" value="F:rRNA binding"/>
    <property type="evidence" value="ECO:0007669"/>
    <property type="project" value="UniProtKB-KW"/>
</dbReference>
<dbReference type="InterPro" id="IPR036389">
    <property type="entry name" value="RNase_III_sf"/>
</dbReference>
<dbReference type="GO" id="GO:0008033">
    <property type="term" value="P:tRNA processing"/>
    <property type="evidence" value="ECO:0007669"/>
    <property type="project" value="UniProtKB-KW"/>
</dbReference>
<dbReference type="GO" id="GO:0006397">
    <property type="term" value="P:mRNA processing"/>
    <property type="evidence" value="ECO:0007669"/>
    <property type="project" value="UniProtKB-UniRule"/>
</dbReference>
<dbReference type="PROSITE" id="PS50142">
    <property type="entry name" value="RNASE_3_2"/>
    <property type="match status" value="1"/>
</dbReference>
<keyword evidence="15" id="KW-0699">rRNA-binding</keyword>
<evidence type="ECO:0000256" key="13">
    <source>
        <dbReference type="ARBA" id="ARBA00022842"/>
    </source>
</evidence>
<keyword evidence="5 15" id="KW-0963">Cytoplasm</keyword>
<keyword evidence="8 15" id="KW-0819">tRNA processing</keyword>
<dbReference type="GO" id="GO:0042802">
    <property type="term" value="F:identical protein binding"/>
    <property type="evidence" value="ECO:0007669"/>
    <property type="project" value="UniProtKB-ARBA"/>
</dbReference>
<feature type="binding site" evidence="15">
    <location>
        <position position="124"/>
    </location>
    <ligand>
        <name>Mg(2+)</name>
        <dbReference type="ChEBI" id="CHEBI:18420"/>
    </ligand>
</feature>
<comment type="function">
    <text evidence="15">Digests double-stranded RNA. Involved in the processing of primary rRNA transcript to yield the immediate precursors to the large and small rRNAs (23S and 16S). Processes some mRNAs, and tRNAs when they are encoded in the rRNA operon. Processes pre-crRNA and tracrRNA of type II CRISPR loci if present in the organism.</text>
</comment>
<feature type="active site" evidence="15">
    <location>
        <position position="127"/>
    </location>
</feature>
<keyword evidence="7 15" id="KW-0507">mRNA processing</keyword>
<dbReference type="InterPro" id="IPR000999">
    <property type="entry name" value="RNase_III_dom"/>
</dbReference>
<evidence type="ECO:0000256" key="10">
    <source>
        <dbReference type="ARBA" id="ARBA00022723"/>
    </source>
</evidence>
<dbReference type="PROSITE" id="PS50137">
    <property type="entry name" value="DS_RBD"/>
    <property type="match status" value="1"/>
</dbReference>